<reference evidence="1 2" key="1">
    <citation type="submission" date="2017-08" db="EMBL/GenBank/DDBJ databases">
        <title>Complete Genome Sequence of Bacillus kochii Oregon-R-modENCODE STRAIN BDGP4, isolated from Drosophila melanogaster gut.</title>
        <authorList>
            <person name="Wan K.H."/>
            <person name="Yu C."/>
            <person name="Park S."/>
            <person name="Hammonds A.S."/>
            <person name="Booth B.W."/>
            <person name="Celniker S.E."/>
        </authorList>
    </citation>
    <scope>NUCLEOTIDE SEQUENCE [LARGE SCALE GENOMIC DNA]</scope>
    <source>
        <strain evidence="1 2">BDGP4</strain>
    </source>
</reference>
<dbReference type="EMBL" id="CP022983">
    <property type="protein sequence ID" value="ASV68505.1"/>
    <property type="molecule type" value="Genomic_DNA"/>
</dbReference>
<keyword evidence="2" id="KW-1185">Reference proteome</keyword>
<dbReference type="KEGG" id="bko:CKF48_15045"/>
<organism evidence="1 2">
    <name type="scientific">Cytobacillus kochii</name>
    <dbReference type="NCBI Taxonomy" id="859143"/>
    <lineage>
        <taxon>Bacteria</taxon>
        <taxon>Bacillati</taxon>
        <taxon>Bacillota</taxon>
        <taxon>Bacilli</taxon>
        <taxon>Bacillales</taxon>
        <taxon>Bacillaceae</taxon>
        <taxon>Cytobacillus</taxon>
    </lineage>
</organism>
<gene>
    <name evidence="1" type="ORF">CKF48_15045</name>
</gene>
<proteinExistence type="predicted"/>
<dbReference type="Gene3D" id="1.10.340.20">
    <property type="entry name" value="Apc36109-like domain"/>
    <property type="match status" value="1"/>
</dbReference>
<protein>
    <recommendedName>
        <fullName evidence="3">DUF1871 domain-containing protein</fullName>
    </recommendedName>
</protein>
<dbReference type="InterPro" id="IPR023162">
    <property type="entry name" value="Apc36109-like_dom_sf"/>
</dbReference>
<accession>A0A248TK27</accession>
<name>A0A248TK27_9BACI</name>
<evidence type="ECO:0000313" key="2">
    <source>
        <dbReference type="Proteomes" id="UP000215137"/>
    </source>
</evidence>
<dbReference type="InterPro" id="IPR015053">
    <property type="entry name" value="DUF1871"/>
</dbReference>
<evidence type="ECO:0008006" key="3">
    <source>
        <dbReference type="Google" id="ProtNLM"/>
    </source>
</evidence>
<dbReference type="OrthoDB" id="2353632at2"/>
<dbReference type="SUPFAM" id="SSF116922">
    <property type="entry name" value="YugE-like"/>
    <property type="match status" value="1"/>
</dbReference>
<dbReference type="Pfam" id="PF08958">
    <property type="entry name" value="DUF1871"/>
    <property type="match status" value="1"/>
</dbReference>
<dbReference type="AlphaFoldDB" id="A0A248TK27"/>
<sequence length="87" mass="9953">MNTQQMNLLLVDCLNDWDPFQIGTGNYDTEIADILQIVQTVDDTNELAHNIQAIYEFSFDEVIPLAQCKKYAKKLLVIKNNSSCEIE</sequence>
<dbReference type="Proteomes" id="UP000215137">
    <property type="component" value="Chromosome"/>
</dbReference>
<dbReference type="RefSeq" id="WP_095372075.1">
    <property type="nucleotide sequence ID" value="NZ_CP022983.1"/>
</dbReference>
<evidence type="ECO:0000313" key="1">
    <source>
        <dbReference type="EMBL" id="ASV68505.1"/>
    </source>
</evidence>